<feature type="non-terminal residue" evidence="4">
    <location>
        <position position="514"/>
    </location>
</feature>
<dbReference type="InterPro" id="IPR036770">
    <property type="entry name" value="Ankyrin_rpt-contain_sf"/>
</dbReference>
<reference evidence="4 5" key="1">
    <citation type="journal article" date="2021" name="Cell">
        <title>Tracing the genetic footprints of vertebrate landing in non-teleost ray-finned fishes.</title>
        <authorList>
            <person name="Bi X."/>
            <person name="Wang K."/>
            <person name="Yang L."/>
            <person name="Pan H."/>
            <person name="Jiang H."/>
            <person name="Wei Q."/>
            <person name="Fang M."/>
            <person name="Yu H."/>
            <person name="Zhu C."/>
            <person name="Cai Y."/>
            <person name="He Y."/>
            <person name="Gan X."/>
            <person name="Zeng H."/>
            <person name="Yu D."/>
            <person name="Zhu Y."/>
            <person name="Jiang H."/>
            <person name="Qiu Q."/>
            <person name="Yang H."/>
            <person name="Zhang Y.E."/>
            <person name="Wang W."/>
            <person name="Zhu M."/>
            <person name="He S."/>
            <person name="Zhang G."/>
        </authorList>
    </citation>
    <scope>NUCLEOTIDE SEQUENCE [LARGE SCALE GENOMIC DNA]</scope>
    <source>
        <strain evidence="4">Bchr_013</strain>
    </source>
</reference>
<dbReference type="PROSITE" id="PS50088">
    <property type="entry name" value="ANK_REPEAT"/>
    <property type="match status" value="4"/>
</dbReference>
<feature type="repeat" description="ANK" evidence="3">
    <location>
        <begin position="392"/>
        <end position="424"/>
    </location>
</feature>
<dbReference type="AlphaFoldDB" id="A0A8X7XCC7"/>
<dbReference type="PROSITE" id="PS50297">
    <property type="entry name" value="ANK_REP_REGION"/>
    <property type="match status" value="3"/>
</dbReference>
<evidence type="ECO:0000256" key="3">
    <source>
        <dbReference type="PROSITE-ProRule" id="PRU00023"/>
    </source>
</evidence>
<feature type="non-terminal residue" evidence="4">
    <location>
        <position position="1"/>
    </location>
</feature>
<evidence type="ECO:0000313" key="4">
    <source>
        <dbReference type="EMBL" id="KAG2465004.1"/>
    </source>
</evidence>
<feature type="repeat" description="ANK" evidence="3">
    <location>
        <begin position="315"/>
        <end position="347"/>
    </location>
</feature>
<dbReference type="PANTHER" id="PTHR24171:SF10">
    <property type="entry name" value="ANKYRIN REPEAT DOMAIN-CONTAINING PROTEIN 29-LIKE"/>
    <property type="match status" value="1"/>
</dbReference>
<accession>A0A8X7XCC7</accession>
<dbReference type="PANTHER" id="PTHR24171">
    <property type="entry name" value="ANKYRIN REPEAT DOMAIN-CONTAINING PROTEIN 39-RELATED"/>
    <property type="match status" value="1"/>
</dbReference>
<name>A0A8X7XCC7_POLSE</name>
<protein>
    <submittedName>
        <fullName evidence="4">ASB4 protein</fullName>
    </submittedName>
</protein>
<feature type="repeat" description="ANK" evidence="3">
    <location>
        <begin position="247"/>
        <end position="279"/>
    </location>
</feature>
<dbReference type="Gene3D" id="1.25.40.20">
    <property type="entry name" value="Ankyrin repeat-containing domain"/>
    <property type="match status" value="2"/>
</dbReference>
<dbReference type="Pfam" id="PF00023">
    <property type="entry name" value="Ank"/>
    <property type="match status" value="1"/>
</dbReference>
<dbReference type="Proteomes" id="UP000886611">
    <property type="component" value="Unassembled WGS sequence"/>
</dbReference>
<gene>
    <name evidence="4" type="primary">Asb4</name>
    <name evidence="4" type="ORF">GTO96_0009557</name>
</gene>
<sequence length="514" mass="57447">MGIGVGCSPVGSRRHRQGVLQLRLQSLNGQHIHHTWKSSWNSAINHLEHFWVDYKRAQLPPLKEPESGGEGGQGCLGGVAEEEKEFCLMYLLFVLGNVYCLWDTGKTCAHRPVKLSGTLQQWVCKFHIYNYKLLHHAASDHRLRMEQITTRSAAAKALKDTFLKALKCNNYGKIQALLQSRKVDVDTVFEVQDENMILASYKQGYWLPGYKLESSWATGLHICVMYGYIESALVLIEHKASINSRPNGKTPLHVACEVSNGDSVALLLNHGAKINSFSMSGHTPLHYCITKESAACAKQLLWKGAKLDIHSDNRDADTPLHTAARFGIPELLSMYVTHGANVDSANGHMETPLITAAFWALNYKEQEYSTDHHLICRMLLDYKANVNLREEDFKTALHKAAWNCDHILIQMLLEAGAEANTMDINGCAPIQYLLKVTSVRPAGVPELCYQLLLNHGAARIYPPQFHKLALKSSICLKNDLRYEEVGEVMMKVVGMRIAPVCMLRMAALLTAAES</sequence>
<dbReference type="EMBL" id="JAATIS010002524">
    <property type="protein sequence ID" value="KAG2465004.1"/>
    <property type="molecule type" value="Genomic_DNA"/>
</dbReference>
<keyword evidence="1" id="KW-0677">Repeat</keyword>
<proteinExistence type="predicted"/>
<dbReference type="SMART" id="SM00248">
    <property type="entry name" value="ANK"/>
    <property type="match status" value="6"/>
</dbReference>
<feature type="repeat" description="ANK" evidence="3">
    <location>
        <begin position="280"/>
        <end position="312"/>
    </location>
</feature>
<dbReference type="Pfam" id="PF12796">
    <property type="entry name" value="Ank_2"/>
    <property type="match status" value="1"/>
</dbReference>
<comment type="caution">
    <text evidence="4">The sequence shown here is derived from an EMBL/GenBank/DDBJ whole genome shotgun (WGS) entry which is preliminary data.</text>
</comment>
<evidence type="ECO:0000313" key="5">
    <source>
        <dbReference type="Proteomes" id="UP000886611"/>
    </source>
</evidence>
<keyword evidence="5" id="KW-1185">Reference proteome</keyword>
<dbReference type="SUPFAM" id="SSF48403">
    <property type="entry name" value="Ankyrin repeat"/>
    <property type="match status" value="1"/>
</dbReference>
<evidence type="ECO:0000256" key="2">
    <source>
        <dbReference type="ARBA" id="ARBA00023043"/>
    </source>
</evidence>
<dbReference type="Pfam" id="PF13637">
    <property type="entry name" value="Ank_4"/>
    <property type="match status" value="1"/>
</dbReference>
<dbReference type="InterPro" id="IPR002110">
    <property type="entry name" value="Ankyrin_rpt"/>
</dbReference>
<organism evidence="4 5">
    <name type="scientific">Polypterus senegalus</name>
    <name type="common">Senegal bichir</name>
    <dbReference type="NCBI Taxonomy" id="55291"/>
    <lineage>
        <taxon>Eukaryota</taxon>
        <taxon>Metazoa</taxon>
        <taxon>Chordata</taxon>
        <taxon>Craniata</taxon>
        <taxon>Vertebrata</taxon>
        <taxon>Euteleostomi</taxon>
        <taxon>Actinopterygii</taxon>
        <taxon>Polypteriformes</taxon>
        <taxon>Polypteridae</taxon>
        <taxon>Polypterus</taxon>
    </lineage>
</organism>
<evidence type="ECO:0000256" key="1">
    <source>
        <dbReference type="ARBA" id="ARBA00022737"/>
    </source>
</evidence>
<keyword evidence="2 3" id="KW-0040">ANK repeat</keyword>